<evidence type="ECO:0000313" key="1">
    <source>
        <dbReference type="EMBL" id="OCU01633.1"/>
    </source>
</evidence>
<dbReference type="Proteomes" id="UP000694892">
    <property type="component" value="Chromosome 1L"/>
</dbReference>
<dbReference type="AlphaFoldDB" id="A0A974E1Q8"/>
<dbReference type="EMBL" id="CM004466">
    <property type="protein sequence ID" value="OCU01633.1"/>
    <property type="molecule type" value="Genomic_DNA"/>
</dbReference>
<evidence type="ECO:0000313" key="2">
    <source>
        <dbReference type="Proteomes" id="UP000694892"/>
    </source>
</evidence>
<organism evidence="1 2">
    <name type="scientific">Xenopus laevis</name>
    <name type="common">African clawed frog</name>
    <dbReference type="NCBI Taxonomy" id="8355"/>
    <lineage>
        <taxon>Eukaryota</taxon>
        <taxon>Metazoa</taxon>
        <taxon>Chordata</taxon>
        <taxon>Craniata</taxon>
        <taxon>Vertebrata</taxon>
        <taxon>Euteleostomi</taxon>
        <taxon>Amphibia</taxon>
        <taxon>Batrachia</taxon>
        <taxon>Anura</taxon>
        <taxon>Pipoidea</taxon>
        <taxon>Pipidae</taxon>
        <taxon>Xenopodinae</taxon>
        <taxon>Xenopus</taxon>
        <taxon>Xenopus</taxon>
    </lineage>
</organism>
<gene>
    <name evidence="1" type="ORF">XELAEV_18007425mg</name>
</gene>
<accession>A0A974E1Q8</accession>
<sequence>MLSAEWALLRTEVYTTLSLCNLWHINLTKHVKRRDFHVQPIRAIDISRQMTIHVLWLQYKESRQGSMYYQSSMCKNIHDSHILYDPEPFVYKITGEHTILYIG</sequence>
<name>A0A974E1Q8_XENLA</name>
<proteinExistence type="predicted"/>
<protein>
    <submittedName>
        <fullName evidence="1">Uncharacterized protein</fullName>
    </submittedName>
</protein>
<reference evidence="2" key="1">
    <citation type="journal article" date="2016" name="Nature">
        <title>Genome evolution in the allotetraploid frog Xenopus laevis.</title>
        <authorList>
            <person name="Session A.M."/>
            <person name="Uno Y."/>
            <person name="Kwon T."/>
            <person name="Chapman J.A."/>
            <person name="Toyoda A."/>
            <person name="Takahashi S."/>
            <person name="Fukui A."/>
            <person name="Hikosaka A."/>
            <person name="Suzuki A."/>
            <person name="Kondo M."/>
            <person name="van Heeringen S.J."/>
            <person name="Quigley I."/>
            <person name="Heinz S."/>
            <person name="Ogino H."/>
            <person name="Ochi H."/>
            <person name="Hellsten U."/>
            <person name="Lyons J.B."/>
            <person name="Simakov O."/>
            <person name="Putnam N."/>
            <person name="Stites J."/>
            <person name="Kuroki Y."/>
            <person name="Tanaka T."/>
            <person name="Michiue T."/>
            <person name="Watanabe M."/>
            <person name="Bogdanovic O."/>
            <person name="Lister R."/>
            <person name="Georgiou G."/>
            <person name="Paranjpe S.S."/>
            <person name="van Kruijsbergen I."/>
            <person name="Shu S."/>
            <person name="Carlson J."/>
            <person name="Kinoshita T."/>
            <person name="Ohta Y."/>
            <person name="Mawaribuchi S."/>
            <person name="Jenkins J."/>
            <person name="Grimwood J."/>
            <person name="Schmutz J."/>
            <person name="Mitros T."/>
            <person name="Mozaffari S.V."/>
            <person name="Suzuki Y."/>
            <person name="Haramoto Y."/>
            <person name="Yamamoto T.S."/>
            <person name="Takagi C."/>
            <person name="Heald R."/>
            <person name="Miller K."/>
            <person name="Haudenschild C."/>
            <person name="Kitzman J."/>
            <person name="Nakayama T."/>
            <person name="Izutsu Y."/>
            <person name="Robert J."/>
            <person name="Fortriede J."/>
            <person name="Burns K."/>
            <person name="Lotay V."/>
            <person name="Karimi K."/>
            <person name="Yasuoka Y."/>
            <person name="Dichmann D.S."/>
            <person name="Flajnik M.F."/>
            <person name="Houston D.W."/>
            <person name="Shendure J."/>
            <person name="DuPasquier L."/>
            <person name="Vize P.D."/>
            <person name="Zorn A.M."/>
            <person name="Ito M."/>
            <person name="Marcotte E.M."/>
            <person name="Wallingford J.B."/>
            <person name="Ito Y."/>
            <person name="Asashima M."/>
            <person name="Ueno N."/>
            <person name="Matsuda Y."/>
            <person name="Veenstra G.J."/>
            <person name="Fujiyama A."/>
            <person name="Harland R.M."/>
            <person name="Taira M."/>
            <person name="Rokhsar D.S."/>
        </authorList>
    </citation>
    <scope>NUCLEOTIDE SEQUENCE [LARGE SCALE GENOMIC DNA]</scope>
    <source>
        <strain evidence="2">J</strain>
    </source>
</reference>